<feature type="signal peptide" evidence="2">
    <location>
        <begin position="1"/>
        <end position="24"/>
    </location>
</feature>
<dbReference type="AlphaFoldDB" id="A0A5D3AUQ0"/>
<gene>
    <name evidence="3" type="ORF">B9479_005560</name>
</gene>
<accession>A0A5D3AUQ0</accession>
<evidence type="ECO:0000256" key="2">
    <source>
        <dbReference type="SAM" id="SignalP"/>
    </source>
</evidence>
<keyword evidence="2" id="KW-0732">Signal</keyword>
<name>A0A5D3AUQ0_9TREE</name>
<proteinExistence type="predicted"/>
<protein>
    <submittedName>
        <fullName evidence="3">Uncharacterized protein</fullName>
    </submittedName>
</protein>
<comment type="caution">
    <text evidence="3">The sequence shown here is derived from an EMBL/GenBank/DDBJ whole genome shotgun (WGS) entry which is preliminary data.</text>
</comment>
<reference evidence="3 4" key="1">
    <citation type="submission" date="2017-05" db="EMBL/GenBank/DDBJ databases">
        <title>The Genome Sequence of Tsuchiyaea wingfieldii DSM 27421.</title>
        <authorList>
            <person name="Cuomo C."/>
            <person name="Passer A."/>
            <person name="Billmyre B."/>
            <person name="Heitman J."/>
        </authorList>
    </citation>
    <scope>NUCLEOTIDE SEQUENCE [LARGE SCALE GENOMIC DNA]</scope>
    <source>
        <strain evidence="3 4">DSM 27421</strain>
    </source>
</reference>
<feature type="compositionally biased region" description="Basic residues" evidence="1">
    <location>
        <begin position="85"/>
        <end position="103"/>
    </location>
</feature>
<dbReference type="EMBL" id="NIDF01000077">
    <property type="protein sequence ID" value="TYJ53800.1"/>
    <property type="molecule type" value="Genomic_DNA"/>
</dbReference>
<organism evidence="3 4">
    <name type="scientific">Cryptococcus floricola</name>
    <dbReference type="NCBI Taxonomy" id="2591691"/>
    <lineage>
        <taxon>Eukaryota</taxon>
        <taxon>Fungi</taxon>
        <taxon>Dikarya</taxon>
        <taxon>Basidiomycota</taxon>
        <taxon>Agaricomycotina</taxon>
        <taxon>Tremellomycetes</taxon>
        <taxon>Tremellales</taxon>
        <taxon>Cryptococcaceae</taxon>
        <taxon>Cryptococcus</taxon>
    </lineage>
</organism>
<sequence>MLFNAPALLATTLLALTATAPVSAVDYRLLANKPASASIDSFKVSFKTQCPFFNPTTNTNAKHRSSFFVPGDWQGQNTDCGEERKKKKKKEKKEKKKEKKKKRSEAELTDASTAQALVYCTYTNPNGTVFAVTTELVNSLGGSIA</sequence>
<evidence type="ECO:0000313" key="3">
    <source>
        <dbReference type="EMBL" id="TYJ53800.1"/>
    </source>
</evidence>
<dbReference type="Proteomes" id="UP000322245">
    <property type="component" value="Unassembled WGS sequence"/>
</dbReference>
<evidence type="ECO:0000313" key="4">
    <source>
        <dbReference type="Proteomes" id="UP000322245"/>
    </source>
</evidence>
<feature type="chain" id="PRO_5022685941" evidence="2">
    <location>
        <begin position="25"/>
        <end position="145"/>
    </location>
</feature>
<keyword evidence="4" id="KW-1185">Reference proteome</keyword>
<feature type="region of interest" description="Disordered" evidence="1">
    <location>
        <begin position="67"/>
        <end position="109"/>
    </location>
</feature>
<evidence type="ECO:0000256" key="1">
    <source>
        <dbReference type="SAM" id="MobiDB-lite"/>
    </source>
</evidence>